<evidence type="ECO:0000313" key="2">
    <source>
        <dbReference type="Proteomes" id="UP001379533"/>
    </source>
</evidence>
<dbReference type="RefSeq" id="WP_394849653.1">
    <property type="nucleotide sequence ID" value="NZ_CP089982.1"/>
</dbReference>
<proteinExistence type="predicted"/>
<reference evidence="1 2" key="1">
    <citation type="submission" date="2021-12" db="EMBL/GenBank/DDBJ databases">
        <title>Discovery of the Pendulisporaceae a myxobacterial family with distinct sporulation behavior and unique specialized metabolism.</title>
        <authorList>
            <person name="Garcia R."/>
            <person name="Popoff A."/>
            <person name="Bader C.D."/>
            <person name="Loehr J."/>
            <person name="Walesch S."/>
            <person name="Walt C."/>
            <person name="Boldt J."/>
            <person name="Bunk B."/>
            <person name="Haeckl F.J.F.P.J."/>
            <person name="Gunesch A.P."/>
            <person name="Birkelbach J."/>
            <person name="Nuebel U."/>
            <person name="Pietschmann T."/>
            <person name="Bach T."/>
            <person name="Mueller R."/>
        </authorList>
    </citation>
    <scope>NUCLEOTIDE SEQUENCE [LARGE SCALE GENOMIC DNA]</scope>
    <source>
        <strain evidence="1 2">MSr12523</strain>
    </source>
</reference>
<gene>
    <name evidence="1" type="ORF">LZC95_19650</name>
</gene>
<protein>
    <submittedName>
        <fullName evidence="1">Uncharacterized protein</fullName>
    </submittedName>
</protein>
<evidence type="ECO:0000313" key="1">
    <source>
        <dbReference type="EMBL" id="WXA99023.1"/>
    </source>
</evidence>
<organism evidence="1 2">
    <name type="scientific">Pendulispora brunnea</name>
    <dbReference type="NCBI Taxonomy" id="2905690"/>
    <lineage>
        <taxon>Bacteria</taxon>
        <taxon>Pseudomonadati</taxon>
        <taxon>Myxococcota</taxon>
        <taxon>Myxococcia</taxon>
        <taxon>Myxococcales</taxon>
        <taxon>Sorangiineae</taxon>
        <taxon>Pendulisporaceae</taxon>
        <taxon>Pendulispora</taxon>
    </lineage>
</organism>
<dbReference type="Proteomes" id="UP001379533">
    <property type="component" value="Chromosome"/>
</dbReference>
<sequence>MSAALAFELHRRQAEAAHLREETLETVNGERFQVAASPWCETKYARACHVAVGFEGRIFAVYSLWHSRLGPERRLSVVAGDPDYDVTREVLKRFRARLGRGGIRQDAASSGVASNSV</sequence>
<accession>A0ABZ2KNV8</accession>
<dbReference type="EMBL" id="CP089982">
    <property type="protein sequence ID" value="WXA99023.1"/>
    <property type="molecule type" value="Genomic_DNA"/>
</dbReference>
<name>A0ABZ2KNV8_9BACT</name>
<keyword evidence="2" id="KW-1185">Reference proteome</keyword>